<sequence length="231" mass="25288">MSHHTHRRHGSRELAHVNPAVPAPFTLQLAPIAAAQQPTALVADPALQPISSISPLLYTLKLTDYFYYKEQDGVPLYSLNHTLVNALDWSCQGLVASTIEAVAGPTGTAYMNNLPDDAFVEIGMERPALLNPANRFSINPLHGFGTYDALTELFKRQQRWGLEMAQWMLDAREAARALGPGGCSWQWDRVHVAHFATNAAPAPAPQAEIIEISSGSEVSDDDTDTDGEDWE</sequence>
<organism evidence="2 3">
    <name type="scientific">Ephemerocybe angulata</name>
    <dbReference type="NCBI Taxonomy" id="980116"/>
    <lineage>
        <taxon>Eukaryota</taxon>
        <taxon>Fungi</taxon>
        <taxon>Dikarya</taxon>
        <taxon>Basidiomycota</taxon>
        <taxon>Agaricomycotina</taxon>
        <taxon>Agaricomycetes</taxon>
        <taxon>Agaricomycetidae</taxon>
        <taxon>Agaricales</taxon>
        <taxon>Agaricineae</taxon>
        <taxon>Psathyrellaceae</taxon>
        <taxon>Ephemerocybe</taxon>
    </lineage>
</organism>
<evidence type="ECO:0000256" key="1">
    <source>
        <dbReference type="SAM" id="MobiDB-lite"/>
    </source>
</evidence>
<dbReference type="EMBL" id="JACGCI010000173">
    <property type="protein sequence ID" value="KAF6742735.1"/>
    <property type="molecule type" value="Genomic_DNA"/>
</dbReference>
<evidence type="ECO:0000313" key="2">
    <source>
        <dbReference type="EMBL" id="KAF6742735.1"/>
    </source>
</evidence>
<protein>
    <submittedName>
        <fullName evidence="2">Uncharacterized protein</fullName>
    </submittedName>
</protein>
<feature type="compositionally biased region" description="Acidic residues" evidence="1">
    <location>
        <begin position="218"/>
        <end position="231"/>
    </location>
</feature>
<reference evidence="2 3" key="1">
    <citation type="submission" date="2020-07" db="EMBL/GenBank/DDBJ databases">
        <title>Comparative genomics of pyrophilous fungi reveals a link between fire events and developmental genes.</title>
        <authorList>
            <consortium name="DOE Joint Genome Institute"/>
            <person name="Steindorff A.S."/>
            <person name="Carver A."/>
            <person name="Calhoun S."/>
            <person name="Stillman K."/>
            <person name="Liu H."/>
            <person name="Lipzen A."/>
            <person name="Pangilinan J."/>
            <person name="Labutti K."/>
            <person name="Bruns T.D."/>
            <person name="Grigoriev I.V."/>
        </authorList>
    </citation>
    <scope>NUCLEOTIDE SEQUENCE [LARGE SCALE GENOMIC DNA]</scope>
    <source>
        <strain evidence="2 3">CBS 144469</strain>
    </source>
</reference>
<gene>
    <name evidence="2" type="ORF">DFP72DRAFT_1081501</name>
</gene>
<dbReference type="AlphaFoldDB" id="A0A8H6HA64"/>
<name>A0A8H6HA64_9AGAR</name>
<comment type="caution">
    <text evidence="2">The sequence shown here is derived from an EMBL/GenBank/DDBJ whole genome shotgun (WGS) entry which is preliminary data.</text>
</comment>
<keyword evidence="3" id="KW-1185">Reference proteome</keyword>
<feature type="region of interest" description="Disordered" evidence="1">
    <location>
        <begin position="210"/>
        <end position="231"/>
    </location>
</feature>
<evidence type="ECO:0000313" key="3">
    <source>
        <dbReference type="Proteomes" id="UP000521943"/>
    </source>
</evidence>
<accession>A0A8H6HA64</accession>
<dbReference type="Proteomes" id="UP000521943">
    <property type="component" value="Unassembled WGS sequence"/>
</dbReference>
<proteinExistence type="predicted"/>